<dbReference type="Gene3D" id="1.10.10.10">
    <property type="entry name" value="Winged helix-like DNA-binding domain superfamily/Winged helix DNA-binding domain"/>
    <property type="match status" value="1"/>
</dbReference>
<dbReference type="EMBL" id="CP068053">
    <property type="protein sequence ID" value="QQT00441.1"/>
    <property type="molecule type" value="Genomic_DNA"/>
</dbReference>
<feature type="domain" description="HTH marR-type" evidence="4">
    <location>
        <begin position="9"/>
        <end position="143"/>
    </location>
</feature>
<dbReference type="InterPro" id="IPR023187">
    <property type="entry name" value="Tscrpt_reg_MarR-type_CS"/>
</dbReference>
<dbReference type="InterPro" id="IPR036390">
    <property type="entry name" value="WH_DNA-bd_sf"/>
</dbReference>
<organism evidence="5 6">
    <name type="scientific">Peribacillus psychrosaccharolyticus</name>
    <name type="common">Bacillus psychrosaccharolyticus</name>
    <dbReference type="NCBI Taxonomy" id="1407"/>
    <lineage>
        <taxon>Bacteria</taxon>
        <taxon>Bacillati</taxon>
        <taxon>Bacillota</taxon>
        <taxon>Bacilli</taxon>
        <taxon>Bacillales</taxon>
        <taxon>Bacillaceae</taxon>
        <taxon>Peribacillus</taxon>
    </lineage>
</organism>
<name>A0A974NM45_PERPY</name>
<dbReference type="InterPro" id="IPR036388">
    <property type="entry name" value="WH-like_DNA-bd_sf"/>
</dbReference>
<dbReference type="PANTHER" id="PTHR42756">
    <property type="entry name" value="TRANSCRIPTIONAL REGULATOR, MARR"/>
    <property type="match status" value="1"/>
</dbReference>
<dbReference type="KEGG" id="ppsr:I6J18_00330"/>
<dbReference type="Pfam" id="PF01047">
    <property type="entry name" value="MarR"/>
    <property type="match status" value="1"/>
</dbReference>
<dbReference type="PROSITE" id="PS01117">
    <property type="entry name" value="HTH_MARR_1"/>
    <property type="match status" value="1"/>
</dbReference>
<keyword evidence="1" id="KW-0805">Transcription regulation</keyword>
<protein>
    <submittedName>
        <fullName evidence="5">MarR family transcriptional regulator</fullName>
    </submittedName>
</protein>
<dbReference type="RefSeq" id="WP_051387561.1">
    <property type="nucleotide sequence ID" value="NZ_CP068053.1"/>
</dbReference>
<dbReference type="SMART" id="SM00347">
    <property type="entry name" value="HTH_MARR"/>
    <property type="match status" value="1"/>
</dbReference>
<sequence>MKENMEITVDMLVSVYTDLTKKLANTRFKAFASHLRNHELTLNQYSILSYIERENACSSIQLAQHLNLKAASITYLVDALEKKGLVKRVNNPEDRRSQRIQLTEDGTSIASYSVDNSFAITFFEDMDQDDREILYLMARIMNKRFKEPT</sequence>
<keyword evidence="6" id="KW-1185">Reference proteome</keyword>
<dbReference type="InterPro" id="IPR000835">
    <property type="entry name" value="HTH_MarR-typ"/>
</dbReference>
<dbReference type="AlphaFoldDB" id="A0A974NM45"/>
<evidence type="ECO:0000259" key="4">
    <source>
        <dbReference type="PROSITE" id="PS50995"/>
    </source>
</evidence>
<keyword evidence="3" id="KW-0804">Transcription</keyword>
<dbReference type="Proteomes" id="UP000595254">
    <property type="component" value="Chromosome"/>
</dbReference>
<evidence type="ECO:0000256" key="3">
    <source>
        <dbReference type="ARBA" id="ARBA00023163"/>
    </source>
</evidence>
<keyword evidence="2" id="KW-0238">DNA-binding</keyword>
<evidence type="ECO:0000313" key="5">
    <source>
        <dbReference type="EMBL" id="QQT00441.1"/>
    </source>
</evidence>
<dbReference type="PROSITE" id="PS50995">
    <property type="entry name" value="HTH_MARR_2"/>
    <property type="match status" value="1"/>
</dbReference>
<accession>A0A974NM45</accession>
<dbReference type="PRINTS" id="PR00598">
    <property type="entry name" value="HTHMARR"/>
</dbReference>
<evidence type="ECO:0000256" key="2">
    <source>
        <dbReference type="ARBA" id="ARBA00023125"/>
    </source>
</evidence>
<gene>
    <name evidence="5" type="ORF">I6J18_00330</name>
</gene>
<reference evidence="5 6" key="1">
    <citation type="submission" date="2021-01" db="EMBL/GenBank/DDBJ databases">
        <title>FDA dAtabase for Regulatory Grade micrObial Sequences (FDA-ARGOS): Supporting development and validation of Infectious Disease Dx tests.</title>
        <authorList>
            <person name="Nelson B."/>
            <person name="Plummer A."/>
            <person name="Tallon L."/>
            <person name="Sadzewicz L."/>
            <person name="Zhao X."/>
            <person name="Boylan J."/>
            <person name="Ott S."/>
            <person name="Bowen H."/>
            <person name="Vavikolanu K."/>
            <person name="Mehta A."/>
            <person name="Aluvathingal J."/>
            <person name="Nadendla S."/>
            <person name="Myers T."/>
            <person name="Yan Y."/>
            <person name="Sichtig H."/>
        </authorList>
    </citation>
    <scope>NUCLEOTIDE SEQUENCE [LARGE SCALE GENOMIC DNA]</scope>
    <source>
        <strain evidence="5 6">FDAARGOS_1161</strain>
    </source>
</reference>
<dbReference type="GO" id="GO:0003677">
    <property type="term" value="F:DNA binding"/>
    <property type="evidence" value="ECO:0007669"/>
    <property type="project" value="UniProtKB-KW"/>
</dbReference>
<proteinExistence type="predicted"/>
<dbReference type="PANTHER" id="PTHR42756:SF1">
    <property type="entry name" value="TRANSCRIPTIONAL REPRESSOR OF EMRAB OPERON"/>
    <property type="match status" value="1"/>
</dbReference>
<dbReference type="SUPFAM" id="SSF46785">
    <property type="entry name" value="Winged helix' DNA-binding domain"/>
    <property type="match status" value="1"/>
</dbReference>
<evidence type="ECO:0000313" key="6">
    <source>
        <dbReference type="Proteomes" id="UP000595254"/>
    </source>
</evidence>
<dbReference type="GO" id="GO:0003700">
    <property type="term" value="F:DNA-binding transcription factor activity"/>
    <property type="evidence" value="ECO:0007669"/>
    <property type="project" value="InterPro"/>
</dbReference>
<evidence type="ECO:0000256" key="1">
    <source>
        <dbReference type="ARBA" id="ARBA00023015"/>
    </source>
</evidence>